<dbReference type="EMBL" id="BSPW01000022">
    <property type="protein sequence ID" value="GLT17462.1"/>
    <property type="molecule type" value="Genomic_DNA"/>
</dbReference>
<keyword evidence="2" id="KW-1185">Reference proteome</keyword>
<organism evidence="1 2">
    <name type="scientific">Vibrio zhanjiangensis</name>
    <dbReference type="NCBI Taxonomy" id="1046128"/>
    <lineage>
        <taxon>Bacteria</taxon>
        <taxon>Pseudomonadati</taxon>
        <taxon>Pseudomonadota</taxon>
        <taxon>Gammaproteobacteria</taxon>
        <taxon>Vibrionales</taxon>
        <taxon>Vibrionaceae</taxon>
        <taxon>Vibrio</taxon>
    </lineage>
</organism>
<protein>
    <recommendedName>
        <fullName evidence="3">Secreted protein</fullName>
    </recommendedName>
</protein>
<evidence type="ECO:0000313" key="1">
    <source>
        <dbReference type="EMBL" id="GLT17462.1"/>
    </source>
</evidence>
<comment type="caution">
    <text evidence="1">The sequence shown here is derived from an EMBL/GenBank/DDBJ whole genome shotgun (WGS) entry which is preliminary data.</text>
</comment>
<evidence type="ECO:0000313" key="2">
    <source>
        <dbReference type="Proteomes" id="UP001157138"/>
    </source>
</evidence>
<name>A0ABQ6EWS5_9VIBR</name>
<sequence length="72" mass="8295">MPTSYWVLLIQFIIKIRVLTNHDIGQTENVLVFKKKDEKIMKKTVILLDLTIKKHINIKISKKATVCGCLSV</sequence>
<evidence type="ECO:0008006" key="3">
    <source>
        <dbReference type="Google" id="ProtNLM"/>
    </source>
</evidence>
<reference evidence="2" key="1">
    <citation type="journal article" date="2019" name="Int. J. Syst. Evol. Microbiol.">
        <title>The Global Catalogue of Microorganisms (GCM) 10K type strain sequencing project: providing services to taxonomists for standard genome sequencing and annotation.</title>
        <authorList>
            <consortium name="The Broad Institute Genomics Platform"/>
            <consortium name="The Broad Institute Genome Sequencing Center for Infectious Disease"/>
            <person name="Wu L."/>
            <person name="Ma J."/>
        </authorList>
    </citation>
    <scope>NUCLEOTIDE SEQUENCE [LARGE SCALE GENOMIC DNA]</scope>
    <source>
        <strain evidence="2">NBRC 108723</strain>
    </source>
</reference>
<accession>A0ABQ6EWS5</accession>
<proteinExistence type="predicted"/>
<gene>
    <name evidence="1" type="ORF">GCM10007938_12390</name>
</gene>
<dbReference type="Proteomes" id="UP001157138">
    <property type="component" value="Unassembled WGS sequence"/>
</dbReference>